<keyword evidence="2" id="KW-1185">Reference proteome</keyword>
<organism evidence="1 2">
    <name type="scientific">Mesorhizobium escarrei</name>
    <dbReference type="NCBI Taxonomy" id="666018"/>
    <lineage>
        <taxon>Bacteria</taxon>
        <taxon>Pseudomonadati</taxon>
        <taxon>Pseudomonadota</taxon>
        <taxon>Alphaproteobacteria</taxon>
        <taxon>Hyphomicrobiales</taxon>
        <taxon>Phyllobacteriaceae</taxon>
        <taxon>Mesorhizobium</taxon>
    </lineage>
</organism>
<sequence>MFFKQNPMDHLTDDPIIRCDIADRISKAAESDGNLPIAWRRKLQKEPVKPARLLAQCMLRKSTPSGLNRGCAAVLR</sequence>
<name>A0ABM9ECY0_9HYPH</name>
<accession>A0ABM9ECY0</accession>
<protein>
    <submittedName>
        <fullName evidence="1">Uncharacterized protein</fullName>
    </submittedName>
</protein>
<dbReference type="Proteomes" id="UP001153050">
    <property type="component" value="Unassembled WGS sequence"/>
</dbReference>
<gene>
    <name evidence="1" type="ORF">MES5069_550168</name>
</gene>
<comment type="caution">
    <text evidence="1">The sequence shown here is derived from an EMBL/GenBank/DDBJ whole genome shotgun (WGS) entry which is preliminary data.</text>
</comment>
<proteinExistence type="predicted"/>
<evidence type="ECO:0000313" key="2">
    <source>
        <dbReference type="Proteomes" id="UP001153050"/>
    </source>
</evidence>
<evidence type="ECO:0000313" key="1">
    <source>
        <dbReference type="EMBL" id="CAH2407165.1"/>
    </source>
</evidence>
<reference evidence="1 2" key="1">
    <citation type="submission" date="2022-03" db="EMBL/GenBank/DDBJ databases">
        <authorList>
            <person name="Brunel B."/>
        </authorList>
    </citation>
    <scope>NUCLEOTIDE SEQUENCE [LARGE SCALE GENOMIC DNA]</scope>
    <source>
        <strain evidence="1">STM5069sample</strain>
    </source>
</reference>
<dbReference type="EMBL" id="CAKXZT010000152">
    <property type="protein sequence ID" value="CAH2407165.1"/>
    <property type="molecule type" value="Genomic_DNA"/>
</dbReference>